<feature type="non-terminal residue" evidence="1">
    <location>
        <position position="1"/>
    </location>
</feature>
<accession>A0ABU7GYB2</accession>
<organism evidence="1 2">
    <name type="scientific">Pseudomonas soli</name>
    <dbReference type="NCBI Taxonomy" id="1306993"/>
    <lineage>
        <taxon>Bacteria</taxon>
        <taxon>Pseudomonadati</taxon>
        <taxon>Pseudomonadota</taxon>
        <taxon>Gammaproteobacteria</taxon>
        <taxon>Pseudomonadales</taxon>
        <taxon>Pseudomonadaceae</taxon>
        <taxon>Pseudomonas</taxon>
    </lineage>
</organism>
<dbReference type="Pfam" id="PF05594">
    <property type="entry name" value="Fil_haemagg"/>
    <property type="match status" value="2"/>
</dbReference>
<dbReference type="EMBL" id="JAZDQQ010000074">
    <property type="protein sequence ID" value="MEE1883778.1"/>
    <property type="molecule type" value="Genomic_DNA"/>
</dbReference>
<evidence type="ECO:0008006" key="3">
    <source>
        <dbReference type="Google" id="ProtNLM"/>
    </source>
</evidence>
<proteinExistence type="predicted"/>
<gene>
    <name evidence="1" type="ORF">V0R55_26880</name>
</gene>
<comment type="caution">
    <text evidence="1">The sequence shown here is derived from an EMBL/GenBank/DDBJ whole genome shotgun (WGS) entry which is preliminary data.</text>
</comment>
<evidence type="ECO:0000313" key="2">
    <source>
        <dbReference type="Proteomes" id="UP001329505"/>
    </source>
</evidence>
<evidence type="ECO:0000313" key="1">
    <source>
        <dbReference type="EMBL" id="MEE1883778.1"/>
    </source>
</evidence>
<dbReference type="NCBIfam" id="TIGR01731">
    <property type="entry name" value="fil_hemag_20aa"/>
    <property type="match status" value="3"/>
</dbReference>
<protein>
    <recommendedName>
        <fullName evidence="3">Filamentous hemagglutinin</fullName>
    </recommendedName>
</protein>
<name>A0ABU7GYB2_9PSED</name>
<dbReference type="Proteomes" id="UP001329505">
    <property type="component" value="Unassembled WGS sequence"/>
</dbReference>
<dbReference type="InterPro" id="IPR010069">
    <property type="entry name" value="CdiA_FHA1_rpt"/>
</dbReference>
<dbReference type="RefSeq" id="WP_330126655.1">
    <property type="nucleotide sequence ID" value="NZ_JAZDQQ010000074.1"/>
</dbReference>
<reference evidence="1 2" key="1">
    <citation type="submission" date="2024-01" db="EMBL/GenBank/DDBJ databases">
        <title>Unpublished Manusciprt.</title>
        <authorList>
            <person name="Duman M."/>
            <person name="Valdes E.G."/>
            <person name="Ajmi N."/>
            <person name="Altun S."/>
            <person name="Saticioglu I.B."/>
        </authorList>
    </citation>
    <scope>NUCLEOTIDE SEQUENCE [LARGE SCALE GENOMIC DNA]</scope>
    <source>
        <strain evidence="1 2">139P</strain>
    </source>
</reference>
<keyword evidence="2" id="KW-1185">Reference proteome</keyword>
<dbReference type="InterPro" id="IPR008619">
    <property type="entry name" value="Filamentous_hemagglutn_rpt"/>
</dbReference>
<sequence length="136" mass="14419">NAGSDSRIDSDGAMHLTASGFDQQAGRMLSKASITLDLGQGALVNHGLIKAPVLVLNNLCSVDNQNGEITSPQGFTLAANTLDNRQGKLLSEQALTVRIAQALDNTKGLVSAKGLDLMNGARIFWFLFDPSKRDPP</sequence>